<dbReference type="EMBL" id="JASCZI010272427">
    <property type="protein sequence ID" value="MED6222181.1"/>
    <property type="molecule type" value="Genomic_DNA"/>
</dbReference>
<evidence type="ECO:0000313" key="7">
    <source>
        <dbReference type="Proteomes" id="UP001341840"/>
    </source>
</evidence>
<dbReference type="Gene3D" id="3.40.395.10">
    <property type="entry name" value="Adenoviral Proteinase, Chain A"/>
    <property type="match status" value="1"/>
</dbReference>
<evidence type="ECO:0000256" key="3">
    <source>
        <dbReference type="ARBA" id="ARBA00022801"/>
    </source>
</evidence>
<comment type="similarity">
    <text evidence="1">Belongs to the peptidase C48 family.</text>
</comment>
<protein>
    <recommendedName>
        <fullName evidence="5">Ubiquitin-like protease family profile domain-containing protein</fullName>
    </recommendedName>
</protein>
<dbReference type="PANTHER" id="PTHR34835">
    <property type="entry name" value="OS07G0283600 PROTEIN-RELATED"/>
    <property type="match status" value="1"/>
</dbReference>
<feature type="compositionally biased region" description="Polar residues" evidence="4">
    <location>
        <begin position="806"/>
        <end position="819"/>
    </location>
</feature>
<evidence type="ECO:0000259" key="5">
    <source>
        <dbReference type="PROSITE" id="PS50600"/>
    </source>
</evidence>
<organism evidence="6 7">
    <name type="scientific">Stylosanthes scabra</name>
    <dbReference type="NCBI Taxonomy" id="79078"/>
    <lineage>
        <taxon>Eukaryota</taxon>
        <taxon>Viridiplantae</taxon>
        <taxon>Streptophyta</taxon>
        <taxon>Embryophyta</taxon>
        <taxon>Tracheophyta</taxon>
        <taxon>Spermatophyta</taxon>
        <taxon>Magnoliopsida</taxon>
        <taxon>eudicotyledons</taxon>
        <taxon>Gunneridae</taxon>
        <taxon>Pentapetalae</taxon>
        <taxon>rosids</taxon>
        <taxon>fabids</taxon>
        <taxon>Fabales</taxon>
        <taxon>Fabaceae</taxon>
        <taxon>Papilionoideae</taxon>
        <taxon>50 kb inversion clade</taxon>
        <taxon>dalbergioids sensu lato</taxon>
        <taxon>Dalbergieae</taxon>
        <taxon>Pterocarpus clade</taxon>
        <taxon>Stylosanthes</taxon>
    </lineage>
</organism>
<evidence type="ECO:0000256" key="1">
    <source>
        <dbReference type="ARBA" id="ARBA00005234"/>
    </source>
</evidence>
<dbReference type="PANTHER" id="PTHR34835:SF34">
    <property type="entry name" value="OS08G0555500 PROTEIN"/>
    <property type="match status" value="1"/>
</dbReference>
<evidence type="ECO:0000256" key="2">
    <source>
        <dbReference type="ARBA" id="ARBA00022670"/>
    </source>
</evidence>
<feature type="region of interest" description="Disordered" evidence="4">
    <location>
        <begin position="338"/>
        <end position="378"/>
    </location>
</feature>
<dbReference type="Pfam" id="PF02902">
    <property type="entry name" value="Peptidase_C48"/>
    <property type="match status" value="1"/>
</dbReference>
<keyword evidence="3" id="KW-0378">Hydrolase</keyword>
<dbReference type="SUPFAM" id="SSF54001">
    <property type="entry name" value="Cysteine proteinases"/>
    <property type="match status" value="1"/>
</dbReference>
<accession>A0ABU6ZJQ0</accession>
<feature type="compositionally biased region" description="Basic residues" evidence="4">
    <location>
        <begin position="1"/>
        <end position="19"/>
    </location>
</feature>
<comment type="caution">
    <text evidence="6">The sequence shown here is derived from an EMBL/GenBank/DDBJ whole genome shotgun (WGS) entry which is preliminary data.</text>
</comment>
<feature type="region of interest" description="Disordered" evidence="4">
    <location>
        <begin position="1"/>
        <end position="27"/>
    </location>
</feature>
<evidence type="ECO:0000256" key="4">
    <source>
        <dbReference type="SAM" id="MobiDB-lite"/>
    </source>
</evidence>
<dbReference type="InterPro" id="IPR038765">
    <property type="entry name" value="Papain-like_cys_pep_sf"/>
</dbReference>
<dbReference type="PROSITE" id="PS50600">
    <property type="entry name" value="ULP_PROTEASE"/>
    <property type="match status" value="1"/>
</dbReference>
<proteinExistence type="inferred from homology"/>
<keyword evidence="7" id="KW-1185">Reference proteome</keyword>
<feature type="region of interest" description="Disordered" evidence="4">
    <location>
        <begin position="525"/>
        <end position="549"/>
    </location>
</feature>
<dbReference type="Proteomes" id="UP001341840">
    <property type="component" value="Unassembled WGS sequence"/>
</dbReference>
<dbReference type="InterPro" id="IPR003653">
    <property type="entry name" value="Peptidase_C48_C"/>
</dbReference>
<gene>
    <name evidence="6" type="ORF">PIB30_061870</name>
</gene>
<feature type="region of interest" description="Disordered" evidence="4">
    <location>
        <begin position="797"/>
        <end position="827"/>
    </location>
</feature>
<reference evidence="6 7" key="1">
    <citation type="journal article" date="2023" name="Plants (Basel)">
        <title>Bridging the Gap: Combining Genomics and Transcriptomics Approaches to Understand Stylosanthes scabra, an Orphan Legume from the Brazilian Caatinga.</title>
        <authorList>
            <person name="Ferreira-Neto J.R.C."/>
            <person name="da Silva M.D."/>
            <person name="Binneck E."/>
            <person name="de Melo N.F."/>
            <person name="da Silva R.H."/>
            <person name="de Melo A.L.T.M."/>
            <person name="Pandolfi V."/>
            <person name="Bustamante F.O."/>
            <person name="Brasileiro-Vidal A.C."/>
            <person name="Benko-Iseppon A.M."/>
        </authorList>
    </citation>
    <scope>NUCLEOTIDE SEQUENCE [LARGE SCALE GENOMIC DNA]</scope>
    <source>
        <tissue evidence="6">Leaves</tissue>
    </source>
</reference>
<name>A0ABU6ZJQ0_9FABA</name>
<feature type="domain" description="Ubiquitin-like protease family profile" evidence="5">
    <location>
        <begin position="557"/>
        <end position="748"/>
    </location>
</feature>
<keyword evidence="2" id="KW-0645">Protease</keyword>
<evidence type="ECO:0000313" key="6">
    <source>
        <dbReference type="EMBL" id="MED6222181.1"/>
    </source>
</evidence>
<sequence>MATKTMAKKLKGSGKKKQYNKSNRTRCSPSDVAKLLEKFSSEKKPVVRDMGFGALENLSILNIIKKMMMELVDSFNTNDNSMRTTLGRIKLDASKIGDALGLNARGNIYEKKINNKKLSDEQKAAVNSFKGVTIISLKRTIIETTVDSEENTRKFKRAFILFIQKTFLCATNSNPLSPKHFPVIVNVYNPRQMNWARHVCSFLLDGIAEMRRKNSKGVEGCAFAMLIIYLHETHFGEYSEDDEARPPWISYWRGDRLKERLKLEKKDSTIKPDSERIISQDDNIGRKQRRTRIAVQTPQNVEANAAVRNERRSKMRNEVNDEAVQPPQSADLNAAAIEPPHNSEVNAEPGNERRSKHSCSIKPRPENPAAAAPIETFPPNAAPAVAPINQLAENADVAVEPPSQGVAAIDDVLVTPPDCGIEVVESTSAEEELISKELSESTIHLVVETNVEKGDIAEKESVIEVVEATSAEEELIRKELGESIEPKENVETDKEVHEEINRNIMMIAKMAVAQGDMGPLPSFDLGIDFGSQSQSQSQPEKEKEPAQETENMIKMCRKRKTKKYSNIKAPKSRPPMKQSKNDNYEAMRYHFTSMAEEAEMDLAHNILEKYGHDYIDTKIGLPYKIETMPNLDALDYIDENKIKSSPFLFVPILYSRHWWLYVLDVTNRKFYVLDSKNSEPRRGDRNKLNRFASNVRDQMRVRAGAETMFPRMTRNIVTHSLFPKYISVPKQPNAFDCGVYVLKYMDIVNPSLLGKKNFIVPVWAEDELQRFREEFVECILYDDDNYYRHQAIKASNATARHPRPSTALQSPYTQLQSADLESEKLES</sequence>